<comment type="caution">
    <text evidence="2">The sequence shown here is derived from an EMBL/GenBank/DDBJ whole genome shotgun (WGS) entry which is preliminary data.</text>
</comment>
<dbReference type="SUPFAM" id="SSF51735">
    <property type="entry name" value="NAD(P)-binding Rossmann-fold domains"/>
    <property type="match status" value="1"/>
</dbReference>
<evidence type="ECO:0000259" key="1">
    <source>
        <dbReference type="Pfam" id="PF05368"/>
    </source>
</evidence>
<dbReference type="PANTHER" id="PTHR43162">
    <property type="match status" value="1"/>
</dbReference>
<accession>A0ABW4EZ02</accession>
<sequence>MTILVTGATGNAGRHVVAHLLRAGQHVRALTRHPQHAMLPAGVEVVGGDLTDPDTLGPAFDGVTAVHLLTVGGDDYATLRTGPEIAEIALKAGVRRAALLWNGEDGPVEKAVEASGLEWTRLQPVDFMSNALGWATSIRDEDVVREPFAAVPLAVVHEADVGAVAATVLVDDGHAGRTYRITGPQALTPPQRVAAIARAIGRPVEFAELTEAQARERWRAAGHAEELIEILAAWQSNPPASARAATDTVERMTGRRPRTFADWAAEHAPAFGRSV</sequence>
<reference evidence="3" key="1">
    <citation type="journal article" date="2019" name="Int. J. Syst. Evol. Microbiol.">
        <title>The Global Catalogue of Microorganisms (GCM) 10K type strain sequencing project: providing services to taxonomists for standard genome sequencing and annotation.</title>
        <authorList>
            <consortium name="The Broad Institute Genomics Platform"/>
            <consortium name="The Broad Institute Genome Sequencing Center for Infectious Disease"/>
            <person name="Wu L."/>
            <person name="Ma J."/>
        </authorList>
    </citation>
    <scope>NUCLEOTIDE SEQUENCE [LARGE SCALE GENOMIC DNA]</scope>
    <source>
        <strain evidence="3">CCM 7043</strain>
    </source>
</reference>
<dbReference type="Gene3D" id="3.40.50.720">
    <property type="entry name" value="NAD(P)-binding Rossmann-like Domain"/>
    <property type="match status" value="1"/>
</dbReference>
<organism evidence="2 3">
    <name type="scientific">Pseudonocardia yunnanensis</name>
    <dbReference type="NCBI Taxonomy" id="58107"/>
    <lineage>
        <taxon>Bacteria</taxon>
        <taxon>Bacillati</taxon>
        <taxon>Actinomycetota</taxon>
        <taxon>Actinomycetes</taxon>
        <taxon>Pseudonocardiales</taxon>
        <taxon>Pseudonocardiaceae</taxon>
        <taxon>Pseudonocardia</taxon>
    </lineage>
</organism>
<keyword evidence="3" id="KW-1185">Reference proteome</keyword>
<proteinExistence type="predicted"/>
<dbReference type="InterPro" id="IPR051604">
    <property type="entry name" value="Ergot_Alk_Oxidoreductase"/>
</dbReference>
<dbReference type="Gene3D" id="3.90.25.10">
    <property type="entry name" value="UDP-galactose 4-epimerase, domain 1"/>
    <property type="match status" value="1"/>
</dbReference>
<protein>
    <submittedName>
        <fullName evidence="2">NmrA family NAD(P)-binding protein</fullName>
    </submittedName>
</protein>
<dbReference type="Pfam" id="PF05368">
    <property type="entry name" value="NmrA"/>
    <property type="match status" value="1"/>
</dbReference>
<dbReference type="EMBL" id="JBHUCO010000024">
    <property type="protein sequence ID" value="MFD1520468.1"/>
    <property type="molecule type" value="Genomic_DNA"/>
</dbReference>
<feature type="domain" description="NmrA-like" evidence="1">
    <location>
        <begin position="2"/>
        <end position="96"/>
    </location>
</feature>
<dbReference type="PANTHER" id="PTHR43162:SF1">
    <property type="entry name" value="PRESTALK A DIFFERENTIATION PROTEIN A"/>
    <property type="match status" value="1"/>
</dbReference>
<evidence type="ECO:0000313" key="2">
    <source>
        <dbReference type="EMBL" id="MFD1520468.1"/>
    </source>
</evidence>
<name>A0ABW4EZ02_9PSEU</name>
<gene>
    <name evidence="2" type="ORF">ACFSJD_23435</name>
</gene>
<evidence type="ECO:0000313" key="3">
    <source>
        <dbReference type="Proteomes" id="UP001597114"/>
    </source>
</evidence>
<dbReference type="InterPro" id="IPR008030">
    <property type="entry name" value="NmrA-like"/>
</dbReference>
<dbReference type="RefSeq" id="WP_344727140.1">
    <property type="nucleotide sequence ID" value="NZ_BAAAUS010000043.1"/>
</dbReference>
<dbReference type="Proteomes" id="UP001597114">
    <property type="component" value="Unassembled WGS sequence"/>
</dbReference>
<dbReference type="InterPro" id="IPR036291">
    <property type="entry name" value="NAD(P)-bd_dom_sf"/>
</dbReference>